<organism evidence="6 7">
    <name type="scientific">Gracilariopsis chorda</name>
    <dbReference type="NCBI Taxonomy" id="448386"/>
    <lineage>
        <taxon>Eukaryota</taxon>
        <taxon>Rhodophyta</taxon>
        <taxon>Florideophyceae</taxon>
        <taxon>Rhodymeniophycidae</taxon>
        <taxon>Gracilariales</taxon>
        <taxon>Gracilariaceae</taxon>
        <taxon>Gracilariopsis</taxon>
    </lineage>
</organism>
<feature type="compositionally biased region" description="Low complexity" evidence="4">
    <location>
        <begin position="328"/>
        <end position="338"/>
    </location>
</feature>
<evidence type="ECO:0000256" key="2">
    <source>
        <dbReference type="ARBA" id="ARBA00022670"/>
    </source>
</evidence>
<evidence type="ECO:0000256" key="1">
    <source>
        <dbReference type="ARBA" id="ARBA00005234"/>
    </source>
</evidence>
<feature type="domain" description="Ubiquitin-like protease family profile" evidence="5">
    <location>
        <begin position="680"/>
        <end position="881"/>
    </location>
</feature>
<dbReference type="GO" id="GO:0006508">
    <property type="term" value="P:proteolysis"/>
    <property type="evidence" value="ECO:0007669"/>
    <property type="project" value="UniProtKB-KW"/>
</dbReference>
<evidence type="ECO:0000256" key="3">
    <source>
        <dbReference type="ARBA" id="ARBA00022801"/>
    </source>
</evidence>
<dbReference type="EMBL" id="NBIV01000182">
    <property type="protein sequence ID" value="PXF41955.1"/>
    <property type="molecule type" value="Genomic_DNA"/>
</dbReference>
<feature type="region of interest" description="Disordered" evidence="4">
    <location>
        <begin position="1209"/>
        <end position="1230"/>
    </location>
</feature>
<dbReference type="InterPro" id="IPR003653">
    <property type="entry name" value="Peptidase_C48_C"/>
</dbReference>
<feature type="compositionally biased region" description="Polar residues" evidence="4">
    <location>
        <begin position="1217"/>
        <end position="1230"/>
    </location>
</feature>
<sequence>MPPPTTELVSSISLQIKRRIEQGRGSFTRYAALDMFVGPFFGRQTSTLRLQNLSLDIGAPHRFHSWEHLFVVKGTTPSTKGRLVIIGGGHRLLSSGRVLHTLLLPYKLVSFDGIGPDGDALDIFGYRGLIAFHVEVTEPRPEKYCFMEQVALYGELKRRWQRMEKERTSQLRGKKAIPKAMSHRKLYELYESTADKAGPKSRWAIEFLTDMKQSTRRHYMSGADRLLDAGVVPYLSYLERVGVATFNKASLNAVRNWPVSKIRKVTDLWKVRRESGIRIHYFFSDRIGREVDGKGRGRKTQNTPGRSSNSKPGVCTSGDKPASHDSSSRGSSPCAPSPNGHTSLPSSHIPTVLQLRSPRDLTPQCATVAPANIRPPLTASLNPQNTSREDTNLGTPVHRTTSGHSTPQQEACPPPSSVSRVVKDLDPLHRANSLPSSQERVDNNEGAPHSRGPHPSTRTESAPLRSCSSPDGRMHMVAATNSSEATGKLPRTRTLSEATSPDPTAPRDALPDDANPRPMLSQSIGKHPIQTAATPKQEMSIVSTQPYANPPRENPTLSVLTDKPSPSGEQDGLAATPLPSPCDSLKVAEESGVLATTGTVQGLLRDLERRKKNASSNVFDVDLDTEIFVAQRVLQTLEKNGGYSNMDLSLMMQEMTKHVQSVDQGEIRLVVKGGFLQRKMTLHEKDINAIQEFRLATDISVMFTLSFLTKWDAGSVGTCMLLDSILTSGWWESDFSNDTRRFLALVEAFTRQGRTSVSACEDVWRTDVCFMPICGSSHWSLVLVLNLKYLLEELECVQEAVSLSVEPERRVRVYFVDSIGNSSPHATTSLNLPYFLSTCYPGAVKPSVQAISKKISCHQLRLDLQKSLECGFYVAYHVSVLSRVLHGLVSRSPAEVRYLLKTEHASYTFEKYQEEVLIRLADLKGNYEDGGKQVLEMPVLLWGADKDVGLPKGPSRNPGAIRSNEDMQANGMTVGLDKGVLRPIEPSPGNQNPRKRGTSTFPILQSKKVRIVNADGCQLSHACEEKACEGRGTSSQKVINVTTAEGRLATFPLRERSNKGEFVGVYGRGSMKGKSYEWVHSLVLGLLDEALERGHGLGSVGGFLPCSRDRSGAQHTMRRSRLEMVGVGVLGSHSMNVKLRSNGERGGVVKGGQGLQYAAKGEDAAKCDMAEALQGAAMNWETLGELQDAEGGKTIHVLEGDVIRKTAQHSQAPVKGKTSTALRQNDVGRSTRSSREVDICECRGLVSVVEEGLGLEKEVKDDEIRREWEACKNKIYELILRMKAEQEKGHE</sequence>
<evidence type="ECO:0000259" key="5">
    <source>
        <dbReference type="PROSITE" id="PS50600"/>
    </source>
</evidence>
<evidence type="ECO:0000313" key="6">
    <source>
        <dbReference type="EMBL" id="PXF41955.1"/>
    </source>
</evidence>
<protein>
    <recommendedName>
        <fullName evidence="5">Ubiquitin-like protease family profile domain-containing protein</fullName>
    </recommendedName>
</protein>
<keyword evidence="2" id="KW-0645">Protease</keyword>
<dbReference type="Proteomes" id="UP000247409">
    <property type="component" value="Unassembled WGS sequence"/>
</dbReference>
<feature type="compositionally biased region" description="Polar residues" evidence="4">
    <location>
        <begin position="988"/>
        <end position="999"/>
    </location>
</feature>
<comment type="similarity">
    <text evidence="1">Belongs to the peptidase C48 family.</text>
</comment>
<feature type="compositionally biased region" description="Polar residues" evidence="4">
    <location>
        <begin position="300"/>
        <end position="311"/>
    </location>
</feature>
<dbReference type="SUPFAM" id="SSF54001">
    <property type="entry name" value="Cysteine proteinases"/>
    <property type="match status" value="1"/>
</dbReference>
<keyword evidence="7" id="KW-1185">Reference proteome</keyword>
<proteinExistence type="inferred from homology"/>
<comment type="caution">
    <text evidence="6">The sequence shown here is derived from an EMBL/GenBank/DDBJ whole genome shotgun (WGS) entry which is preliminary data.</text>
</comment>
<reference evidence="6 7" key="1">
    <citation type="journal article" date="2018" name="Mol. Biol. Evol.">
        <title>Analysis of the draft genome of the red seaweed Gracilariopsis chorda provides insights into genome size evolution in Rhodophyta.</title>
        <authorList>
            <person name="Lee J."/>
            <person name="Yang E.C."/>
            <person name="Graf L."/>
            <person name="Yang J.H."/>
            <person name="Qiu H."/>
            <person name="Zel Zion U."/>
            <person name="Chan C.X."/>
            <person name="Stephens T.G."/>
            <person name="Weber A.P.M."/>
            <person name="Boo G.H."/>
            <person name="Boo S.M."/>
            <person name="Kim K.M."/>
            <person name="Shin Y."/>
            <person name="Jung M."/>
            <person name="Lee S.J."/>
            <person name="Yim H.S."/>
            <person name="Lee J.H."/>
            <person name="Bhattacharya D."/>
            <person name="Yoon H.S."/>
        </authorList>
    </citation>
    <scope>NUCLEOTIDE SEQUENCE [LARGE SCALE GENOMIC DNA]</scope>
    <source>
        <strain evidence="6 7">SKKU-2015</strain>
        <tissue evidence="6">Whole body</tissue>
    </source>
</reference>
<evidence type="ECO:0000256" key="4">
    <source>
        <dbReference type="SAM" id="MobiDB-lite"/>
    </source>
</evidence>
<feature type="region of interest" description="Disordered" evidence="4">
    <location>
        <begin position="368"/>
        <end position="523"/>
    </location>
</feature>
<keyword evidence="3" id="KW-0378">Hydrolase</keyword>
<dbReference type="PROSITE" id="PS50600">
    <property type="entry name" value="ULP_PROTEASE"/>
    <property type="match status" value="1"/>
</dbReference>
<accession>A0A2V3IIM3</accession>
<dbReference type="InterPro" id="IPR038765">
    <property type="entry name" value="Papain-like_cys_pep_sf"/>
</dbReference>
<feature type="region of interest" description="Disordered" evidence="4">
    <location>
        <begin position="290"/>
        <end position="348"/>
    </location>
</feature>
<evidence type="ECO:0000313" key="7">
    <source>
        <dbReference type="Proteomes" id="UP000247409"/>
    </source>
</evidence>
<feature type="compositionally biased region" description="Polar residues" evidence="4">
    <location>
        <begin position="379"/>
        <end position="409"/>
    </location>
</feature>
<gene>
    <name evidence="6" type="ORF">BWQ96_08309</name>
</gene>
<feature type="region of interest" description="Disordered" evidence="4">
    <location>
        <begin position="978"/>
        <end position="999"/>
    </location>
</feature>
<dbReference type="GO" id="GO:0008234">
    <property type="term" value="F:cysteine-type peptidase activity"/>
    <property type="evidence" value="ECO:0007669"/>
    <property type="project" value="InterPro"/>
</dbReference>
<feature type="region of interest" description="Disordered" evidence="4">
    <location>
        <begin position="545"/>
        <end position="581"/>
    </location>
</feature>
<feature type="compositionally biased region" description="Polar residues" evidence="4">
    <location>
        <begin position="339"/>
        <end position="348"/>
    </location>
</feature>
<dbReference type="Gene3D" id="3.40.395.10">
    <property type="entry name" value="Adenoviral Proteinase, Chain A"/>
    <property type="match status" value="1"/>
</dbReference>
<feature type="compositionally biased region" description="Polar residues" evidence="4">
    <location>
        <begin position="493"/>
        <end position="502"/>
    </location>
</feature>
<name>A0A2V3IIM3_9FLOR</name>